<comment type="caution">
    <text evidence="7">The sequence shown here is derived from an EMBL/GenBank/DDBJ whole genome shotgun (WGS) entry which is preliminary data.</text>
</comment>
<dbReference type="EMBL" id="BMML01000004">
    <property type="protein sequence ID" value="GGN01327.1"/>
    <property type="molecule type" value="Genomic_DNA"/>
</dbReference>
<dbReference type="Gene3D" id="3.30.559.10">
    <property type="entry name" value="Chloramphenicol acetyltransferase-like domain"/>
    <property type="match status" value="2"/>
</dbReference>
<dbReference type="Pfam" id="PF13193">
    <property type="entry name" value="AMP-binding_C"/>
    <property type="match status" value="1"/>
</dbReference>
<keyword evidence="3" id="KW-0596">Phosphopantetheine</keyword>
<evidence type="ECO:0000256" key="4">
    <source>
        <dbReference type="ARBA" id="ARBA00022553"/>
    </source>
</evidence>
<evidence type="ECO:0000256" key="2">
    <source>
        <dbReference type="ARBA" id="ARBA00006432"/>
    </source>
</evidence>
<feature type="domain" description="Carrier" evidence="6">
    <location>
        <begin position="956"/>
        <end position="1031"/>
    </location>
</feature>
<dbReference type="Pfam" id="PF00501">
    <property type="entry name" value="AMP-binding"/>
    <property type="match status" value="1"/>
</dbReference>
<dbReference type="Gene3D" id="3.30.300.30">
    <property type="match status" value="1"/>
</dbReference>
<dbReference type="GO" id="GO:0044550">
    <property type="term" value="P:secondary metabolite biosynthetic process"/>
    <property type="evidence" value="ECO:0007669"/>
    <property type="project" value="TreeGrafter"/>
</dbReference>
<dbReference type="Proteomes" id="UP000653411">
    <property type="component" value="Unassembled WGS sequence"/>
</dbReference>
<dbReference type="FunFam" id="3.30.559.10:FF:000012">
    <property type="entry name" value="Non-ribosomal peptide synthetase"/>
    <property type="match status" value="1"/>
</dbReference>
<dbReference type="InterPro" id="IPR025110">
    <property type="entry name" value="AMP-bd_C"/>
</dbReference>
<keyword evidence="4" id="KW-0597">Phosphoprotein</keyword>
<dbReference type="SUPFAM" id="SSF47336">
    <property type="entry name" value="ACP-like"/>
    <property type="match status" value="2"/>
</dbReference>
<dbReference type="InterPro" id="IPR006162">
    <property type="entry name" value="Ppantetheine_attach_site"/>
</dbReference>
<organism evidence="7 8">
    <name type="scientific">Streptomyces fuscichromogenes</name>
    <dbReference type="NCBI Taxonomy" id="1324013"/>
    <lineage>
        <taxon>Bacteria</taxon>
        <taxon>Bacillati</taxon>
        <taxon>Actinomycetota</taxon>
        <taxon>Actinomycetes</taxon>
        <taxon>Kitasatosporales</taxon>
        <taxon>Streptomycetaceae</taxon>
        <taxon>Streptomyces</taxon>
    </lineage>
</organism>
<dbReference type="PANTHER" id="PTHR45527:SF1">
    <property type="entry name" value="FATTY ACID SYNTHASE"/>
    <property type="match status" value="1"/>
</dbReference>
<accession>A0A917XB69</accession>
<dbReference type="GO" id="GO:0008610">
    <property type="term" value="P:lipid biosynthetic process"/>
    <property type="evidence" value="ECO:0007669"/>
    <property type="project" value="UniProtKB-ARBA"/>
</dbReference>
<dbReference type="InterPro" id="IPR045851">
    <property type="entry name" value="AMP-bd_C_sf"/>
</dbReference>
<feature type="region of interest" description="Disordered" evidence="5">
    <location>
        <begin position="1483"/>
        <end position="1504"/>
    </location>
</feature>
<dbReference type="SUPFAM" id="SSF56801">
    <property type="entry name" value="Acetyl-CoA synthetase-like"/>
    <property type="match status" value="1"/>
</dbReference>
<dbReference type="InterPro" id="IPR020845">
    <property type="entry name" value="AMP-binding_CS"/>
</dbReference>
<evidence type="ECO:0000256" key="5">
    <source>
        <dbReference type="SAM" id="MobiDB-lite"/>
    </source>
</evidence>
<keyword evidence="8" id="KW-1185">Reference proteome</keyword>
<proteinExistence type="inferred from homology"/>
<dbReference type="Gene3D" id="1.10.1200.10">
    <property type="entry name" value="ACP-like"/>
    <property type="match status" value="2"/>
</dbReference>
<dbReference type="GO" id="GO:0031177">
    <property type="term" value="F:phosphopantetheine binding"/>
    <property type="evidence" value="ECO:0007669"/>
    <property type="project" value="InterPro"/>
</dbReference>
<dbReference type="NCBIfam" id="TIGR01733">
    <property type="entry name" value="AA-adenyl-dom"/>
    <property type="match status" value="1"/>
</dbReference>
<dbReference type="Gene3D" id="3.40.50.980">
    <property type="match status" value="2"/>
</dbReference>
<protein>
    <recommendedName>
        <fullName evidence="6">Carrier domain-containing protein</fullName>
    </recommendedName>
</protein>
<reference evidence="7" key="2">
    <citation type="submission" date="2020-09" db="EMBL/GenBank/DDBJ databases">
        <authorList>
            <person name="Sun Q."/>
            <person name="Zhou Y."/>
        </authorList>
    </citation>
    <scope>NUCLEOTIDE SEQUENCE</scope>
    <source>
        <strain evidence="7">CGMCC 4.7110</strain>
    </source>
</reference>
<dbReference type="PROSITE" id="PS00012">
    <property type="entry name" value="PHOSPHOPANTETHEINE"/>
    <property type="match status" value="1"/>
</dbReference>
<dbReference type="FunFam" id="3.40.50.980:FF:000001">
    <property type="entry name" value="Non-ribosomal peptide synthetase"/>
    <property type="match status" value="1"/>
</dbReference>
<dbReference type="InterPro" id="IPR000873">
    <property type="entry name" value="AMP-dep_synth/lig_dom"/>
</dbReference>
<evidence type="ECO:0000256" key="1">
    <source>
        <dbReference type="ARBA" id="ARBA00001957"/>
    </source>
</evidence>
<dbReference type="InterPro" id="IPR020806">
    <property type="entry name" value="PKS_PP-bd"/>
</dbReference>
<dbReference type="InterPro" id="IPR009081">
    <property type="entry name" value="PP-bd_ACP"/>
</dbReference>
<dbReference type="Pfam" id="PF00668">
    <property type="entry name" value="Condensation"/>
    <property type="match status" value="2"/>
</dbReference>
<dbReference type="InterPro" id="IPR023213">
    <property type="entry name" value="CAT-like_dom_sf"/>
</dbReference>
<dbReference type="GO" id="GO:0072330">
    <property type="term" value="P:monocarboxylic acid biosynthetic process"/>
    <property type="evidence" value="ECO:0007669"/>
    <property type="project" value="UniProtKB-ARBA"/>
</dbReference>
<dbReference type="Gene3D" id="2.30.38.10">
    <property type="entry name" value="Luciferase, Domain 3"/>
    <property type="match status" value="1"/>
</dbReference>
<evidence type="ECO:0000256" key="3">
    <source>
        <dbReference type="ARBA" id="ARBA00022450"/>
    </source>
</evidence>
<dbReference type="GO" id="GO:0005829">
    <property type="term" value="C:cytosol"/>
    <property type="evidence" value="ECO:0007669"/>
    <property type="project" value="TreeGrafter"/>
</dbReference>
<dbReference type="PROSITE" id="PS50075">
    <property type="entry name" value="CARRIER"/>
    <property type="match status" value="2"/>
</dbReference>
<feature type="domain" description="Carrier" evidence="6">
    <location>
        <begin position="1504"/>
        <end position="1579"/>
    </location>
</feature>
<dbReference type="InterPro" id="IPR036736">
    <property type="entry name" value="ACP-like_sf"/>
</dbReference>
<dbReference type="PANTHER" id="PTHR45527">
    <property type="entry name" value="NONRIBOSOMAL PEPTIDE SYNTHETASE"/>
    <property type="match status" value="1"/>
</dbReference>
<dbReference type="GO" id="GO:0003824">
    <property type="term" value="F:catalytic activity"/>
    <property type="evidence" value="ECO:0007669"/>
    <property type="project" value="InterPro"/>
</dbReference>
<dbReference type="GO" id="GO:0043041">
    <property type="term" value="P:amino acid activation for nonribosomal peptide biosynthetic process"/>
    <property type="evidence" value="ECO:0007669"/>
    <property type="project" value="TreeGrafter"/>
</dbReference>
<dbReference type="PROSITE" id="PS00455">
    <property type="entry name" value="AMP_BINDING"/>
    <property type="match status" value="1"/>
</dbReference>
<dbReference type="CDD" id="cd05930">
    <property type="entry name" value="A_NRPS"/>
    <property type="match status" value="1"/>
</dbReference>
<feature type="compositionally biased region" description="Low complexity" evidence="5">
    <location>
        <begin position="1485"/>
        <end position="1504"/>
    </location>
</feature>
<dbReference type="InterPro" id="IPR001242">
    <property type="entry name" value="Condensation_dom"/>
</dbReference>
<evidence type="ECO:0000259" key="6">
    <source>
        <dbReference type="PROSITE" id="PS50075"/>
    </source>
</evidence>
<name>A0A917XB69_9ACTN</name>
<comment type="cofactor">
    <cofactor evidence="1">
        <name>pantetheine 4'-phosphate</name>
        <dbReference type="ChEBI" id="CHEBI:47942"/>
    </cofactor>
</comment>
<dbReference type="Gene3D" id="3.30.559.30">
    <property type="entry name" value="Nonribosomal peptide synthetase, condensation domain"/>
    <property type="match status" value="2"/>
</dbReference>
<gene>
    <name evidence="7" type="ORF">GCM10011578_023340</name>
</gene>
<dbReference type="SUPFAM" id="SSF52777">
    <property type="entry name" value="CoA-dependent acyltransferases"/>
    <property type="match status" value="4"/>
</dbReference>
<dbReference type="FunFam" id="1.10.1200.10:FF:000016">
    <property type="entry name" value="Non-ribosomal peptide synthase"/>
    <property type="match status" value="1"/>
</dbReference>
<dbReference type="GO" id="GO:0017000">
    <property type="term" value="P:antibiotic biosynthetic process"/>
    <property type="evidence" value="ECO:0007669"/>
    <property type="project" value="UniProtKB-ARBA"/>
</dbReference>
<dbReference type="InterPro" id="IPR010071">
    <property type="entry name" value="AA_adenyl_dom"/>
</dbReference>
<evidence type="ECO:0000313" key="7">
    <source>
        <dbReference type="EMBL" id="GGN01327.1"/>
    </source>
</evidence>
<evidence type="ECO:0000313" key="8">
    <source>
        <dbReference type="Proteomes" id="UP000653411"/>
    </source>
</evidence>
<comment type="similarity">
    <text evidence="2">Belongs to the ATP-dependent AMP-binding enzyme family.</text>
</comment>
<reference evidence="7" key="1">
    <citation type="journal article" date="2014" name="Int. J. Syst. Evol. Microbiol.">
        <title>Complete genome sequence of Corynebacterium casei LMG S-19264T (=DSM 44701T), isolated from a smear-ripened cheese.</title>
        <authorList>
            <consortium name="US DOE Joint Genome Institute (JGI-PGF)"/>
            <person name="Walter F."/>
            <person name="Albersmeier A."/>
            <person name="Kalinowski J."/>
            <person name="Ruckert C."/>
        </authorList>
    </citation>
    <scope>NUCLEOTIDE SEQUENCE</scope>
    <source>
        <strain evidence="7">CGMCC 4.7110</strain>
    </source>
</reference>
<sequence length="1600" mass="175173">MHRLHPDSSLYNIPLLLRLRGPLDVGVLQRCLRDIVARHDILRTRFPDRAGVPVQVVTEGAHVPLPVHDIAAEPDRDRRLRELLDEETHAPFDLAEEAPLRAAVVRCAAEEHVLALTFHHIVFDGSSAAVLLAELGELYSARLSGRAPDLPELPVQYADFAERGRTDGAGEQLRYWQQRLAPPPPTLQLPADHSRPAVQSYRGSVAEFEVSAKLARRVAEFGREQGVTPFVVFLSAFFALLARYTGERDLAVGIPVVRRPDPDLDGLIGCFVNTLVIRVDTAPELGLHDLVTATAEAVYDAFDHMDVQFDEVVQAVQADRDPSYSPLVQASFGLQTAELTGELRLPGITVDTLTDTQVSAKFDLSLDLIQQGDVFRGEIEYATDLFTAETAQRAAGHWVQLLGALLDDPGAPVAAVPMLTPAEREHQLVTWNDTGLAIGDLLTMPELFDAQAARTPDALAVVKGSDRLTYAELERRANQLAHLLRGRGVGTETPVGVCMERGVDVVVAFLGVLKSGGVYVPLDPDYPSDRLEYMLGHAAVPVVVSTTATVREVPALADALRLDEERATLDTMPDTAPVVAIDPDQLSCMFYTSGSTGTPKCAMVTHRNYVNYFRFWEHTYLRDTPMRSHLQMTSFAFDIFVADATRALFSGAKLVVVPHETVMSPPDLHALMVREEVNSAEFITPILAALADHLQEAGLRLDFLDLLVAGSDIWYSRDYLRVRDLCRDDTQIVAAYGLSETAIDNATLARHEGPTSEDGIVPIGRPTANTQLYVLNEWLQPQPVGVPGELYVGGVGVGRGYHRDARQTARGYLPDPFSRLAGARMYRSGDLAKFRPDGVLEILGRIDNQVKVHGFRIELGEIESALRGHPAVDNAVVVVRPAAVGGDARLVGYATLLDGEAEVDLVAFLTEWLPAYMIPSVIMVLDALPLNANGKINRRALPEPATADDAAGDHVPPRTPTERRLAEIWAEVLRADRVGRHDNFFALGGSSLMLTQVAARIRRSLHREVPLRTIYQYPTVAALAAELVTRADQGQEQTIAAAPRDAALLPASPAQEQLWFLDRLNGGDVSYHVPAVLRLTGPLRVDALEEAVQRLVARHEILRTVFSWADSRLHQTIGKDVRVPLSRRDLSQLPEPQRTEALDMLIRADERGAFDLGQGPLVRAMLITLGAEEHVLLLTQHHIVTDGWSTSVLYRELGELYAAAAQDRAPGLPEQRLQYADFAVWQRDWLAGPDGQRQLDYWKDRLTGAPEVLALPLDRPRTAGTGNVDGASVSVAVPADLHRDLLGVSRAHGVTLFMTLLASFGVLLARRTGQRDLVIGTPTAGRTRLELEPLLGFFVNTVALRFDLAGDPAFAEVLERVRETALGAYEHQDVPFERVVQQIGPRRDARHHPVFQVLFAVDDDAAAELALPGLEVEELRTEYSTAKFDLDLSVEHTGGELRASFGYRTDVLDAATVEALGAAWLRVLAEAVRDPRRRVAEFDLPWPDGSADAAPDPDTGGDAAPDAAALPVIGRMWAELLDLEDVRPDEDFFLLGGHSLLAMDITLTLSDLLGLTVPVRAVFEHPTLGGFTAEVGRRAREAGIDDLAGRLSADEGDARW</sequence>
<dbReference type="CDD" id="cd19531">
    <property type="entry name" value="LCL_NRPS-like"/>
    <property type="match status" value="2"/>
</dbReference>
<dbReference type="Pfam" id="PF00550">
    <property type="entry name" value="PP-binding"/>
    <property type="match status" value="2"/>
</dbReference>
<dbReference type="SMART" id="SM00823">
    <property type="entry name" value="PKS_PP"/>
    <property type="match status" value="2"/>
</dbReference>